<feature type="compositionally biased region" description="Low complexity" evidence="4">
    <location>
        <begin position="159"/>
        <end position="174"/>
    </location>
</feature>
<name>A0A9W7F6U1_9STRA</name>
<dbReference type="SUPFAM" id="SSF48403">
    <property type="entry name" value="Ankyrin repeat"/>
    <property type="match status" value="1"/>
</dbReference>
<feature type="compositionally biased region" description="Low complexity" evidence="4">
    <location>
        <begin position="1"/>
        <end position="44"/>
    </location>
</feature>
<keyword evidence="6" id="KW-1185">Reference proteome</keyword>
<feature type="compositionally biased region" description="Polar residues" evidence="4">
    <location>
        <begin position="209"/>
        <end position="218"/>
    </location>
</feature>
<dbReference type="Pfam" id="PF12796">
    <property type="entry name" value="Ank_2"/>
    <property type="match status" value="1"/>
</dbReference>
<dbReference type="SMART" id="SM00248">
    <property type="entry name" value="ANK"/>
    <property type="match status" value="3"/>
</dbReference>
<evidence type="ECO:0000256" key="2">
    <source>
        <dbReference type="ARBA" id="ARBA00023043"/>
    </source>
</evidence>
<gene>
    <name evidence="5" type="ORF">TrRE_jg899</name>
</gene>
<dbReference type="SUPFAM" id="SSF54534">
    <property type="entry name" value="FKBP-like"/>
    <property type="match status" value="1"/>
</dbReference>
<feature type="repeat" description="ANK" evidence="3">
    <location>
        <begin position="681"/>
        <end position="713"/>
    </location>
</feature>
<evidence type="ECO:0000256" key="4">
    <source>
        <dbReference type="SAM" id="MobiDB-lite"/>
    </source>
</evidence>
<dbReference type="PANTHER" id="PTHR24126">
    <property type="entry name" value="ANKYRIN REPEAT, PH AND SEC7 DOMAIN CONTAINING PROTEIN SECG-RELATED"/>
    <property type="match status" value="1"/>
</dbReference>
<organism evidence="5 6">
    <name type="scientific">Triparma retinervis</name>
    <dbReference type="NCBI Taxonomy" id="2557542"/>
    <lineage>
        <taxon>Eukaryota</taxon>
        <taxon>Sar</taxon>
        <taxon>Stramenopiles</taxon>
        <taxon>Ochrophyta</taxon>
        <taxon>Bolidophyceae</taxon>
        <taxon>Parmales</taxon>
        <taxon>Triparmaceae</taxon>
        <taxon>Triparma</taxon>
    </lineage>
</organism>
<feature type="repeat" description="ANK" evidence="3">
    <location>
        <begin position="719"/>
        <end position="751"/>
    </location>
</feature>
<dbReference type="InterPro" id="IPR036770">
    <property type="entry name" value="Ankyrin_rpt-contain_sf"/>
</dbReference>
<feature type="compositionally biased region" description="Basic residues" evidence="4">
    <location>
        <begin position="45"/>
        <end position="54"/>
    </location>
</feature>
<keyword evidence="2 3" id="KW-0040">ANK repeat</keyword>
<keyword evidence="1" id="KW-0677">Repeat</keyword>
<evidence type="ECO:0000313" key="5">
    <source>
        <dbReference type="EMBL" id="GMI02944.1"/>
    </source>
</evidence>
<evidence type="ECO:0000256" key="1">
    <source>
        <dbReference type="ARBA" id="ARBA00022737"/>
    </source>
</evidence>
<comment type="caution">
    <text evidence="5">The sequence shown here is derived from an EMBL/GenBank/DDBJ whole genome shotgun (WGS) entry which is preliminary data.</text>
</comment>
<evidence type="ECO:0000256" key="3">
    <source>
        <dbReference type="PROSITE-ProRule" id="PRU00023"/>
    </source>
</evidence>
<feature type="compositionally biased region" description="Low complexity" evidence="4">
    <location>
        <begin position="182"/>
        <end position="195"/>
    </location>
</feature>
<feature type="region of interest" description="Disordered" evidence="4">
    <location>
        <begin position="159"/>
        <end position="231"/>
    </location>
</feature>
<dbReference type="PROSITE" id="PS50088">
    <property type="entry name" value="ANK_REPEAT"/>
    <property type="match status" value="2"/>
</dbReference>
<dbReference type="EMBL" id="BRXZ01000010">
    <property type="protein sequence ID" value="GMI02944.1"/>
    <property type="molecule type" value="Genomic_DNA"/>
</dbReference>
<dbReference type="Gene3D" id="1.25.40.20">
    <property type="entry name" value="Ankyrin repeat-containing domain"/>
    <property type="match status" value="1"/>
</dbReference>
<dbReference type="OrthoDB" id="4772757at2759"/>
<dbReference type="AlphaFoldDB" id="A0A9W7F6U1"/>
<dbReference type="PROSITE" id="PS50297">
    <property type="entry name" value="ANK_REP_REGION"/>
    <property type="match status" value="2"/>
</dbReference>
<reference evidence="5" key="1">
    <citation type="submission" date="2022-07" db="EMBL/GenBank/DDBJ databases">
        <title>Genome analysis of Parmales, a sister group of diatoms, reveals the evolutionary specialization of diatoms from phago-mixotrophs to photoautotrophs.</title>
        <authorList>
            <person name="Ban H."/>
            <person name="Sato S."/>
            <person name="Yoshikawa S."/>
            <person name="Kazumasa Y."/>
            <person name="Nakamura Y."/>
            <person name="Ichinomiya M."/>
            <person name="Saitoh K."/>
            <person name="Sato N."/>
            <person name="Blanc-Mathieu R."/>
            <person name="Endo H."/>
            <person name="Kuwata A."/>
            <person name="Ogata H."/>
        </authorList>
    </citation>
    <scope>NUCLEOTIDE SEQUENCE</scope>
</reference>
<dbReference type="Proteomes" id="UP001165082">
    <property type="component" value="Unassembled WGS sequence"/>
</dbReference>
<sequence>MSRASSRGASRGRSYGNSNASGESISISVGSLSRSASRSGSRAGSRARSRKAKKIPNSHVPVQFLLGERGDGYFTEIANYPKVQQPHMSFASSFGADMFVSNSSSYGDGSTFGEGDGSSSSLVREEAMEPRGQYEPILDMALSRQERERIASEVLLGRRPLLPPQGSGLPPSSRNGWGSVYPMGSPSRSPSRGGPFTPPPATPLDWGSRPSTTKNSNYDKIVTSPFDPRYPKEDAPVAGKDFMVMNGLNSLLPTTRASKKEVKENNIMRLVNKSPEAKVDSGVMETLLMVEESKEIGPLRLRKARLAADAEAKKAALDKMKMDKLVLTKQVSDERTRAMRKMKESVISKKEARKMLRNLSQTLTKHMNSKSPAFPQVLRTCASSGDIPTALMDPLSTFKVPPNREFDISEHIAPGDEAAGFAWNGGGGGGWGDDDKWDEMESLDGVELQVSKESLLEYSASLHQSTITQDKTGSSIYSGLSPETKTQYTTVSGGGCDPDGQIGYGMFVRLHLSLSEGASKIYAIRDQTVNIQVGGDNVVGALSSGLLAACVGEKRTIISSNEEGHGYANTMGTLMVPWIGGDAEEFWMSDSTRLLYFEVEVLQVAQEEDYKLFDHIRNDDIERALTALKSETIDITMQDEYGQTPLMASVGSQLLQITATILNMKPKTTSMSQFVNIAKQSGHTALFYAVQQDDPVILKVLLKKGADPNLALEAGGRSAGWTPMHFAAYFGKRDYLKVMLEFGGDPYATTSDGLTILDTADAPGGYAEGKLPGYKRKVMEMLNDKIDELDEEDERREAAKRNGGEL</sequence>
<accession>A0A9W7F6U1</accession>
<dbReference type="InterPro" id="IPR002110">
    <property type="entry name" value="Ankyrin_rpt"/>
</dbReference>
<proteinExistence type="predicted"/>
<protein>
    <submittedName>
        <fullName evidence="5">Uncharacterized protein</fullName>
    </submittedName>
</protein>
<feature type="region of interest" description="Disordered" evidence="4">
    <location>
        <begin position="1"/>
        <end position="54"/>
    </location>
</feature>
<evidence type="ECO:0000313" key="6">
    <source>
        <dbReference type="Proteomes" id="UP001165082"/>
    </source>
</evidence>
<dbReference type="Pfam" id="PF13606">
    <property type="entry name" value="Ank_3"/>
    <property type="match status" value="1"/>
</dbReference>